<reference evidence="12 13" key="1">
    <citation type="submission" date="2024-04" db="EMBL/GenBank/DDBJ databases">
        <title>Phyllosticta paracitricarpa is synonymous to the EU quarantine fungus P. citricarpa based on phylogenomic analyses.</title>
        <authorList>
            <consortium name="Lawrence Berkeley National Laboratory"/>
            <person name="Van Ingen-Buijs V.A."/>
            <person name="Van Westerhoven A.C."/>
            <person name="Haridas S."/>
            <person name="Skiadas P."/>
            <person name="Martin F."/>
            <person name="Groenewald J.Z."/>
            <person name="Crous P.W."/>
            <person name="Seidl M.F."/>
        </authorList>
    </citation>
    <scope>NUCLEOTIDE SEQUENCE [LARGE SCALE GENOMIC DNA]</scope>
    <source>
        <strain evidence="12 13">CBS 123374</strain>
    </source>
</reference>
<dbReference type="Proteomes" id="UP001492380">
    <property type="component" value="Unassembled WGS sequence"/>
</dbReference>
<evidence type="ECO:0000256" key="9">
    <source>
        <dbReference type="ARBA" id="ARBA00023136"/>
    </source>
</evidence>
<name>A0ABR1YD60_9PEZI</name>
<dbReference type="PANTHER" id="PTHR43066:SF1">
    <property type="entry name" value="RHOMBOID PROTEIN 2"/>
    <property type="match status" value="1"/>
</dbReference>
<keyword evidence="9 10" id="KW-0472">Membrane</keyword>
<feature type="transmembrane region" description="Helical" evidence="10">
    <location>
        <begin position="168"/>
        <end position="196"/>
    </location>
</feature>
<evidence type="ECO:0000256" key="1">
    <source>
        <dbReference type="ARBA" id="ARBA00000156"/>
    </source>
</evidence>
<evidence type="ECO:0000256" key="3">
    <source>
        <dbReference type="ARBA" id="ARBA00009045"/>
    </source>
</evidence>
<evidence type="ECO:0000256" key="5">
    <source>
        <dbReference type="ARBA" id="ARBA00022670"/>
    </source>
</evidence>
<feature type="domain" description="Peptidase S54 rhomboid" evidence="11">
    <location>
        <begin position="61"/>
        <end position="200"/>
    </location>
</feature>
<keyword evidence="8 10" id="KW-1133">Transmembrane helix</keyword>
<dbReference type="EC" id="3.4.21.105" evidence="4"/>
<feature type="transmembrane region" description="Helical" evidence="10">
    <location>
        <begin position="99"/>
        <end position="118"/>
    </location>
</feature>
<keyword evidence="5" id="KW-0645">Protease</keyword>
<dbReference type="SUPFAM" id="SSF144091">
    <property type="entry name" value="Rhomboid-like"/>
    <property type="match status" value="1"/>
</dbReference>
<accession>A0ABR1YD60</accession>
<proteinExistence type="inferred from homology"/>
<dbReference type="PANTHER" id="PTHR43066">
    <property type="entry name" value="RHOMBOID-RELATED PROTEIN"/>
    <property type="match status" value="1"/>
</dbReference>
<evidence type="ECO:0000256" key="8">
    <source>
        <dbReference type="ARBA" id="ARBA00022989"/>
    </source>
</evidence>
<gene>
    <name evidence="12" type="ORF">HDK90DRAFT_76574</name>
</gene>
<evidence type="ECO:0000256" key="2">
    <source>
        <dbReference type="ARBA" id="ARBA00004141"/>
    </source>
</evidence>
<keyword evidence="7" id="KW-0378">Hydrolase</keyword>
<comment type="catalytic activity">
    <reaction evidence="1">
        <text>Cleaves type-1 transmembrane domains using a catalytic dyad composed of serine and histidine that are contributed by different transmembrane domains.</text>
        <dbReference type="EC" id="3.4.21.105"/>
    </reaction>
</comment>
<evidence type="ECO:0000313" key="12">
    <source>
        <dbReference type="EMBL" id="KAK8226111.1"/>
    </source>
</evidence>
<evidence type="ECO:0000313" key="13">
    <source>
        <dbReference type="Proteomes" id="UP001492380"/>
    </source>
</evidence>
<dbReference type="Pfam" id="PF01694">
    <property type="entry name" value="Rhomboid"/>
    <property type="match status" value="1"/>
</dbReference>
<feature type="transmembrane region" description="Helical" evidence="10">
    <location>
        <begin position="16"/>
        <end position="37"/>
    </location>
</feature>
<dbReference type="EMBL" id="JBBWRZ010000011">
    <property type="protein sequence ID" value="KAK8226111.1"/>
    <property type="molecule type" value="Genomic_DNA"/>
</dbReference>
<evidence type="ECO:0000256" key="10">
    <source>
        <dbReference type="SAM" id="Phobius"/>
    </source>
</evidence>
<sequence length="260" mass="28999">MAFAAPNLNPARLRSYVLRLPLCTRIILFLAVALWVASIPWTDLRQKCALIPDQVSFATGYRLNTYPITHLGFFHLIINLVAITPLLERFESEHGTLVSFSLFSGPFATLPGVIYLLIERGILRGNTPVQGASVWVFLLLSFEAIKTHRANPYFSIGPYKAPTWTTPLFVILITSFLIPNTSLIGHLCGAAIGYLWGMNYIKFLAPPEKILRWLERKLNLLARLPHYVSVDKSTFGRYGVLPSSMPLQNMPAGSSQKLGA</sequence>
<evidence type="ECO:0000256" key="4">
    <source>
        <dbReference type="ARBA" id="ARBA00013039"/>
    </source>
</evidence>
<evidence type="ECO:0000256" key="7">
    <source>
        <dbReference type="ARBA" id="ARBA00022801"/>
    </source>
</evidence>
<evidence type="ECO:0000259" key="11">
    <source>
        <dbReference type="Pfam" id="PF01694"/>
    </source>
</evidence>
<organism evidence="12 13">
    <name type="scientific">Phyllosticta capitalensis</name>
    <dbReference type="NCBI Taxonomy" id="121624"/>
    <lineage>
        <taxon>Eukaryota</taxon>
        <taxon>Fungi</taxon>
        <taxon>Dikarya</taxon>
        <taxon>Ascomycota</taxon>
        <taxon>Pezizomycotina</taxon>
        <taxon>Dothideomycetes</taxon>
        <taxon>Dothideomycetes incertae sedis</taxon>
        <taxon>Botryosphaeriales</taxon>
        <taxon>Phyllostictaceae</taxon>
        <taxon>Phyllosticta</taxon>
    </lineage>
</organism>
<feature type="transmembrane region" description="Helical" evidence="10">
    <location>
        <begin position="68"/>
        <end position="87"/>
    </location>
</feature>
<protein>
    <recommendedName>
        <fullName evidence="4">rhomboid protease</fullName>
        <ecNumber evidence="4">3.4.21.105</ecNumber>
    </recommendedName>
</protein>
<dbReference type="Gene3D" id="1.20.1540.10">
    <property type="entry name" value="Rhomboid-like"/>
    <property type="match status" value="1"/>
</dbReference>
<keyword evidence="6 10" id="KW-0812">Transmembrane</keyword>
<comment type="similarity">
    <text evidence="3">Belongs to the peptidase S54 family.</text>
</comment>
<keyword evidence="13" id="KW-1185">Reference proteome</keyword>
<comment type="caution">
    <text evidence="12">The sequence shown here is derived from an EMBL/GenBank/DDBJ whole genome shotgun (WGS) entry which is preliminary data.</text>
</comment>
<comment type="subcellular location">
    <subcellularLocation>
        <location evidence="2">Membrane</location>
        <topology evidence="2">Multi-pass membrane protein</topology>
    </subcellularLocation>
</comment>
<dbReference type="InterPro" id="IPR022764">
    <property type="entry name" value="Peptidase_S54_rhomboid_dom"/>
</dbReference>
<evidence type="ECO:0000256" key="6">
    <source>
        <dbReference type="ARBA" id="ARBA00022692"/>
    </source>
</evidence>
<dbReference type="InterPro" id="IPR035952">
    <property type="entry name" value="Rhomboid-like_sf"/>
</dbReference>